<evidence type="ECO:0000313" key="2">
    <source>
        <dbReference type="EMBL" id="KAI6300272.1"/>
    </source>
</evidence>
<reference evidence="2" key="1">
    <citation type="submission" date="2021-01" db="EMBL/GenBank/DDBJ databases">
        <title>Deciphering the adaptive evolutionary patterns associated with biogeogrpahic diversity in the finger millet blast pathogen Magnaporthe oryzae in Eastern Africa.</title>
        <authorList>
            <person name="Onyema G."/>
            <person name="Shittu T.A."/>
            <person name="Dodsworth S."/>
            <person name="Devilliers S."/>
            <person name="Muthumeenakshi S."/>
            <person name="Sreenivasaprasad S."/>
        </authorList>
    </citation>
    <scope>NUCLEOTIDE SEQUENCE</scope>
    <source>
        <strain evidence="2">D15/s37</strain>
    </source>
</reference>
<feature type="compositionally biased region" description="Low complexity" evidence="1">
    <location>
        <begin position="10"/>
        <end position="32"/>
    </location>
</feature>
<gene>
    <name evidence="2" type="ORF">MCOR33_003953</name>
</gene>
<accession>A0ABQ8NR23</accession>
<proteinExistence type="predicted"/>
<organism evidence="2 3">
    <name type="scientific">Pyricularia grisea</name>
    <name type="common">Crabgrass-specific blast fungus</name>
    <name type="synonym">Magnaporthe grisea</name>
    <dbReference type="NCBI Taxonomy" id="148305"/>
    <lineage>
        <taxon>Eukaryota</taxon>
        <taxon>Fungi</taxon>
        <taxon>Dikarya</taxon>
        <taxon>Ascomycota</taxon>
        <taxon>Pezizomycotina</taxon>
        <taxon>Sordariomycetes</taxon>
        <taxon>Sordariomycetidae</taxon>
        <taxon>Magnaporthales</taxon>
        <taxon>Pyriculariaceae</taxon>
        <taxon>Pyricularia</taxon>
    </lineage>
</organism>
<dbReference type="EMBL" id="JABSND010000054">
    <property type="protein sequence ID" value="KAI6300272.1"/>
    <property type="molecule type" value="Genomic_DNA"/>
</dbReference>
<evidence type="ECO:0000256" key="1">
    <source>
        <dbReference type="SAM" id="MobiDB-lite"/>
    </source>
</evidence>
<feature type="compositionally biased region" description="Polar residues" evidence="1">
    <location>
        <begin position="33"/>
        <end position="44"/>
    </location>
</feature>
<comment type="caution">
    <text evidence="2">The sequence shown here is derived from an EMBL/GenBank/DDBJ whole genome shotgun (WGS) entry which is preliminary data.</text>
</comment>
<protein>
    <submittedName>
        <fullName evidence="2">Uncharacterized protein</fullName>
    </submittedName>
</protein>
<name>A0ABQ8NR23_PYRGI</name>
<dbReference type="Proteomes" id="UP001059893">
    <property type="component" value="Unassembled WGS sequence"/>
</dbReference>
<evidence type="ECO:0000313" key="3">
    <source>
        <dbReference type="Proteomes" id="UP001059893"/>
    </source>
</evidence>
<feature type="region of interest" description="Disordered" evidence="1">
    <location>
        <begin position="1"/>
        <end position="45"/>
    </location>
</feature>
<keyword evidence="3" id="KW-1185">Reference proteome</keyword>
<sequence>MPPKRKSTGSTSSPKRARASSSGAASNEASSAPQDATATPQLSAASKRAIDQLLDRWSEVSCSKNLEKGIQDSLAASKKPFEYGCQCESPFESLEDDDE</sequence>